<name>A0ABN7P203_TIMPD</name>
<sequence>MAVTLLCKRINFSISSVLVSSCRSTGYIVLIPEIPDDIPENPLSRIESLPEISSLTTEKCVAAIGKHTLDYESGVRQIEEKLKASGSPPQLFPDVLDPLEVLGAPLDTTWGLVKTLYLTNSKLMPTNCYMGIHDRARRARATKFNSLPIYTACKESSVLKDGTYSEEQNRVVSKFLLEGRLNGVELKGDIKLNFNEISAKIANERKQFQEKIELSTKKFRHVIKDPNMVRDFPEDLLKSMAADRVRQTNDIAKTTLFKGSGDHETSTSSNISG</sequence>
<evidence type="ECO:0000313" key="1">
    <source>
        <dbReference type="EMBL" id="CAG2061797.1"/>
    </source>
</evidence>
<dbReference type="InterPro" id="IPR045090">
    <property type="entry name" value="Pept_M3A_M3B"/>
</dbReference>
<reference evidence="1" key="1">
    <citation type="submission" date="2021-03" db="EMBL/GenBank/DDBJ databases">
        <authorList>
            <person name="Tran Van P."/>
        </authorList>
    </citation>
    <scope>NUCLEOTIDE SEQUENCE</scope>
</reference>
<dbReference type="EMBL" id="CAJPIN010017293">
    <property type="protein sequence ID" value="CAG2061797.1"/>
    <property type="molecule type" value="Genomic_DNA"/>
</dbReference>
<organism evidence="1 2">
    <name type="scientific">Timema podura</name>
    <name type="common">Walking stick</name>
    <dbReference type="NCBI Taxonomy" id="61482"/>
    <lineage>
        <taxon>Eukaryota</taxon>
        <taxon>Metazoa</taxon>
        <taxon>Ecdysozoa</taxon>
        <taxon>Arthropoda</taxon>
        <taxon>Hexapoda</taxon>
        <taxon>Insecta</taxon>
        <taxon>Pterygota</taxon>
        <taxon>Neoptera</taxon>
        <taxon>Polyneoptera</taxon>
        <taxon>Phasmatodea</taxon>
        <taxon>Timematodea</taxon>
        <taxon>Timematoidea</taxon>
        <taxon>Timematidae</taxon>
        <taxon>Timema</taxon>
    </lineage>
</organism>
<dbReference type="SUPFAM" id="SSF55486">
    <property type="entry name" value="Metalloproteases ('zincins'), catalytic domain"/>
    <property type="match status" value="1"/>
</dbReference>
<dbReference type="PANTHER" id="PTHR11804">
    <property type="entry name" value="PROTEASE M3 THIMET OLIGOPEPTIDASE-RELATED"/>
    <property type="match status" value="1"/>
</dbReference>
<protein>
    <submittedName>
        <fullName evidence="1">Uncharacterized protein</fullName>
    </submittedName>
</protein>
<keyword evidence="2" id="KW-1185">Reference proteome</keyword>
<dbReference type="Gene3D" id="1.10.1370.40">
    <property type="match status" value="1"/>
</dbReference>
<evidence type="ECO:0000313" key="2">
    <source>
        <dbReference type="Proteomes" id="UP001153148"/>
    </source>
</evidence>
<dbReference type="Proteomes" id="UP001153148">
    <property type="component" value="Unassembled WGS sequence"/>
</dbReference>
<accession>A0ABN7P203</accession>
<comment type="caution">
    <text evidence="1">The sequence shown here is derived from an EMBL/GenBank/DDBJ whole genome shotgun (WGS) entry which is preliminary data.</text>
</comment>
<dbReference type="PANTHER" id="PTHR11804:SF83">
    <property type="entry name" value="LD37516P"/>
    <property type="match status" value="1"/>
</dbReference>
<proteinExistence type="predicted"/>
<gene>
    <name evidence="1" type="ORF">TPAB3V08_LOCUS8750</name>
</gene>